<proteinExistence type="predicted"/>
<dbReference type="Proteomes" id="UP001596492">
    <property type="component" value="Unassembled WGS sequence"/>
</dbReference>
<gene>
    <name evidence="2" type="ORF">ACFQS8_00570</name>
</gene>
<keyword evidence="1" id="KW-0732">Signal</keyword>
<name>A0ABW2IGM6_9PROT</name>
<dbReference type="RefSeq" id="WP_382164701.1">
    <property type="nucleotide sequence ID" value="NZ_JBHTBR010000002.1"/>
</dbReference>
<reference evidence="3" key="1">
    <citation type="journal article" date="2019" name="Int. J. Syst. Evol. Microbiol.">
        <title>The Global Catalogue of Microorganisms (GCM) 10K type strain sequencing project: providing services to taxonomists for standard genome sequencing and annotation.</title>
        <authorList>
            <consortium name="The Broad Institute Genomics Platform"/>
            <consortium name="The Broad Institute Genome Sequencing Center for Infectious Disease"/>
            <person name="Wu L."/>
            <person name="Ma J."/>
        </authorList>
    </citation>
    <scope>NUCLEOTIDE SEQUENCE [LARGE SCALE GENOMIC DNA]</scope>
    <source>
        <strain evidence="3">CCUG 51308</strain>
    </source>
</reference>
<keyword evidence="3" id="KW-1185">Reference proteome</keyword>
<evidence type="ECO:0000256" key="1">
    <source>
        <dbReference type="SAM" id="SignalP"/>
    </source>
</evidence>
<dbReference type="EMBL" id="JBHTBR010000002">
    <property type="protein sequence ID" value="MFC7290096.1"/>
    <property type="molecule type" value="Genomic_DNA"/>
</dbReference>
<dbReference type="Pfam" id="PF11218">
    <property type="entry name" value="DUF3011"/>
    <property type="match status" value="1"/>
</dbReference>
<evidence type="ECO:0000313" key="3">
    <source>
        <dbReference type="Proteomes" id="UP001596492"/>
    </source>
</evidence>
<feature type="chain" id="PRO_5045850521" evidence="1">
    <location>
        <begin position="30"/>
        <end position="238"/>
    </location>
</feature>
<protein>
    <submittedName>
        <fullName evidence="2">DUF3011 domain-containing protein</fullName>
    </submittedName>
</protein>
<organism evidence="2 3">
    <name type="scientific">Hirschia litorea</name>
    <dbReference type="NCBI Taxonomy" id="1199156"/>
    <lineage>
        <taxon>Bacteria</taxon>
        <taxon>Pseudomonadati</taxon>
        <taxon>Pseudomonadota</taxon>
        <taxon>Alphaproteobacteria</taxon>
        <taxon>Hyphomonadales</taxon>
        <taxon>Hyphomonadaceae</taxon>
        <taxon>Hirschia</taxon>
    </lineage>
</organism>
<evidence type="ECO:0000313" key="2">
    <source>
        <dbReference type="EMBL" id="MFC7290096.1"/>
    </source>
</evidence>
<feature type="signal peptide" evidence="1">
    <location>
        <begin position="1"/>
        <end position="29"/>
    </location>
</feature>
<sequence length="238" mass="26965">MNTHISLHKWASVAAIAASTLFVAPATLADVSVKTQISKQHFGGNRHNNNGRAVTVLRECGSSGYRQNTCHFDVGFPIADARVHDRKSKGSCDRGDEWGIRGNSMWIRDGCRAIFELSSVRFPENYDRVYDNDRYNNGHENHNRGYDRHNRHGGYQQISHYQEREAIGSCAREASQQAYRYNAYSAQYTQQPRVEVGRHGSLRVTGIVRVHSPDGFRNRSTQCSLGRDGRVDQFSFGR</sequence>
<accession>A0ABW2IGM6</accession>
<dbReference type="InterPro" id="IPR021381">
    <property type="entry name" value="DUF3011"/>
</dbReference>
<comment type="caution">
    <text evidence="2">The sequence shown here is derived from an EMBL/GenBank/DDBJ whole genome shotgun (WGS) entry which is preliminary data.</text>
</comment>